<protein>
    <submittedName>
        <fullName evidence="2">Uncharacterized protein</fullName>
    </submittedName>
</protein>
<comment type="caution">
    <text evidence="2">The sequence shown here is derived from an EMBL/GenBank/DDBJ whole genome shotgun (WGS) entry which is preliminary data.</text>
</comment>
<keyword evidence="3" id="KW-1185">Reference proteome</keyword>
<dbReference type="EMBL" id="JANPWB010000015">
    <property type="protein sequence ID" value="KAJ1087299.1"/>
    <property type="molecule type" value="Genomic_DNA"/>
</dbReference>
<proteinExistence type="predicted"/>
<evidence type="ECO:0000313" key="2">
    <source>
        <dbReference type="EMBL" id="KAJ1087299.1"/>
    </source>
</evidence>
<name>A0AAV7L9X6_PLEWA</name>
<feature type="region of interest" description="Disordered" evidence="1">
    <location>
        <begin position="42"/>
        <end position="76"/>
    </location>
</feature>
<dbReference type="AlphaFoldDB" id="A0AAV7L9X6"/>
<gene>
    <name evidence="2" type="ORF">NDU88_000479</name>
</gene>
<feature type="compositionally biased region" description="Basic and acidic residues" evidence="1">
    <location>
        <begin position="42"/>
        <end position="53"/>
    </location>
</feature>
<evidence type="ECO:0000256" key="1">
    <source>
        <dbReference type="SAM" id="MobiDB-lite"/>
    </source>
</evidence>
<accession>A0AAV7L9X6</accession>
<feature type="compositionally biased region" description="Low complexity" evidence="1">
    <location>
        <begin position="56"/>
        <end position="66"/>
    </location>
</feature>
<sequence>MEHSRPVVGPEPGAQPCFEESGICLEQEGGVTKQRFISAEARPRMLARDHPSERVGPILKGLPKGKGSADPMSPASDLSAYSAFQESNFCGG</sequence>
<organism evidence="2 3">
    <name type="scientific">Pleurodeles waltl</name>
    <name type="common">Iberian ribbed newt</name>
    <dbReference type="NCBI Taxonomy" id="8319"/>
    <lineage>
        <taxon>Eukaryota</taxon>
        <taxon>Metazoa</taxon>
        <taxon>Chordata</taxon>
        <taxon>Craniata</taxon>
        <taxon>Vertebrata</taxon>
        <taxon>Euteleostomi</taxon>
        <taxon>Amphibia</taxon>
        <taxon>Batrachia</taxon>
        <taxon>Caudata</taxon>
        <taxon>Salamandroidea</taxon>
        <taxon>Salamandridae</taxon>
        <taxon>Pleurodelinae</taxon>
        <taxon>Pleurodeles</taxon>
    </lineage>
</organism>
<evidence type="ECO:0000313" key="3">
    <source>
        <dbReference type="Proteomes" id="UP001066276"/>
    </source>
</evidence>
<dbReference type="Proteomes" id="UP001066276">
    <property type="component" value="Chromosome 11"/>
</dbReference>
<reference evidence="2" key="1">
    <citation type="journal article" date="2022" name="bioRxiv">
        <title>Sequencing and chromosome-scale assembly of the giantPleurodeles waltlgenome.</title>
        <authorList>
            <person name="Brown T."/>
            <person name="Elewa A."/>
            <person name="Iarovenko S."/>
            <person name="Subramanian E."/>
            <person name="Araus A.J."/>
            <person name="Petzold A."/>
            <person name="Susuki M."/>
            <person name="Suzuki K.-i.T."/>
            <person name="Hayashi T."/>
            <person name="Toyoda A."/>
            <person name="Oliveira C."/>
            <person name="Osipova E."/>
            <person name="Leigh N.D."/>
            <person name="Simon A."/>
            <person name="Yun M.H."/>
        </authorList>
    </citation>
    <scope>NUCLEOTIDE SEQUENCE</scope>
    <source>
        <strain evidence="2">20211129_DDA</strain>
        <tissue evidence="2">Liver</tissue>
    </source>
</reference>